<keyword evidence="1" id="KW-0472">Membrane</keyword>
<proteinExistence type="predicted"/>
<reference evidence="3" key="1">
    <citation type="submission" date="2017-09" db="EMBL/GenBank/DDBJ databases">
        <title>Depth-based differentiation of microbial function through sediment-hosted aquifers and enrichment of novel symbionts in the deep terrestrial subsurface.</title>
        <authorList>
            <person name="Probst A.J."/>
            <person name="Ladd B."/>
            <person name="Jarett J.K."/>
            <person name="Geller-Mcgrath D.E."/>
            <person name="Sieber C.M.K."/>
            <person name="Emerson J.B."/>
            <person name="Anantharaman K."/>
            <person name="Thomas B.C."/>
            <person name="Malmstrom R."/>
            <person name="Stieglmeier M."/>
            <person name="Klingl A."/>
            <person name="Woyke T."/>
            <person name="Ryan C.M."/>
            <person name="Banfield J.F."/>
        </authorList>
    </citation>
    <scope>NUCLEOTIDE SEQUENCE [LARGE SCALE GENOMIC DNA]</scope>
</reference>
<evidence type="ECO:0000256" key="1">
    <source>
        <dbReference type="SAM" id="Phobius"/>
    </source>
</evidence>
<dbReference type="Gene3D" id="2.60.40.10">
    <property type="entry name" value="Immunoglobulins"/>
    <property type="match status" value="2"/>
</dbReference>
<keyword evidence="1" id="KW-1133">Transmembrane helix</keyword>
<dbReference type="Proteomes" id="UP000230864">
    <property type="component" value="Unassembled WGS sequence"/>
</dbReference>
<evidence type="ECO:0000313" key="2">
    <source>
        <dbReference type="EMBL" id="PIV45332.1"/>
    </source>
</evidence>
<sequence>MPECNKCDKDCLDKPSNPQYYDNPTYPNDICTPESGKNQNNIYLPVKLVWDGVRGWKDGWREGGTCPKTCSASCPSGCIYPNECYEIPECVQSYVIKITGDMRDPEKLREIDELEEKLEKETDPQKIREYTEEIERIKKEELEISSYEKVLNKSEFIPSYSCMFKSNQTYQWQVKACCDATGKTNCGAWSELWSFTANPAPEPKLPYDPDWQGSGKTENLSQEQSEKLQWCKIEDSTRYEETTVFGEKNYRPLSYNALIYYLEEDLCHPQLSFGGQCIPSLLSPDERQGEKLPPDEFTDYYSIFFAKKTPYAWKIAACKDKHGFDCSDYSQLWRFGTTDWPLSVAPVNPPNDSQRPIGLPVLLKWTSEGANSFNYELIGISSGTTTVANITFDYPQLALDTVYSWKVQPCLDYEAEECEETWFGPWLFRTTGRPPQLTYPKEDNIPMPVNFDWENVPGAKSYVFKIQGGGLNKEEPTEKSEFSLDYPDLKQETDYTWQVKTCARENGNVCGAYSTPQSFRTFKLSTPIELKPEDSGEIYTYQSLYNISWEPVAGARFYQFEVSYVGVDPEDPKSEECQGLLGEKIVLSPDDIVSRSSASLPLSCWGDYQWQVKACLDISCQESGDYSSLQTFNFVAKEAPPETRGWGLVPCGRTTDDPSTTWRDETERCQVKHIFIMFFLVIDFLLWKVIPLILVLLVLASGVIFYFSAKLEAPTPLAKVKSLWKAAGIGLAIIFFAWTIVSFFLTLFGYQVGIFGPWWQIF</sequence>
<protein>
    <recommendedName>
        <fullName evidence="4">Fibronectin type-III domain-containing protein</fullName>
    </recommendedName>
</protein>
<dbReference type="EMBL" id="PETZ01000008">
    <property type="protein sequence ID" value="PIV45332.1"/>
    <property type="molecule type" value="Genomic_DNA"/>
</dbReference>
<keyword evidence="1" id="KW-0812">Transmembrane</keyword>
<organism evidence="2 3">
    <name type="scientific">Candidatus Nealsonbacteria bacterium CG02_land_8_20_14_3_00_37_10</name>
    <dbReference type="NCBI Taxonomy" id="1974699"/>
    <lineage>
        <taxon>Bacteria</taxon>
        <taxon>Candidatus Nealsoniibacteriota</taxon>
    </lineage>
</organism>
<comment type="caution">
    <text evidence="2">The sequence shown here is derived from an EMBL/GenBank/DDBJ whole genome shotgun (WGS) entry which is preliminary data.</text>
</comment>
<evidence type="ECO:0008006" key="4">
    <source>
        <dbReference type="Google" id="ProtNLM"/>
    </source>
</evidence>
<feature type="transmembrane region" description="Helical" evidence="1">
    <location>
        <begin position="674"/>
        <end position="707"/>
    </location>
</feature>
<dbReference type="AlphaFoldDB" id="A0A2M7DA28"/>
<name>A0A2M7DA28_9BACT</name>
<accession>A0A2M7DA28</accession>
<dbReference type="InterPro" id="IPR013783">
    <property type="entry name" value="Ig-like_fold"/>
</dbReference>
<gene>
    <name evidence="2" type="ORF">COS25_00270</name>
</gene>
<evidence type="ECO:0000313" key="3">
    <source>
        <dbReference type="Proteomes" id="UP000230864"/>
    </source>
</evidence>
<feature type="transmembrane region" description="Helical" evidence="1">
    <location>
        <begin position="728"/>
        <end position="750"/>
    </location>
</feature>